<dbReference type="InterPro" id="IPR000847">
    <property type="entry name" value="LysR_HTH_N"/>
</dbReference>
<dbReference type="PANTHER" id="PTHR30346:SF29">
    <property type="entry name" value="LYSR SUBSTRATE-BINDING"/>
    <property type="match status" value="1"/>
</dbReference>
<dbReference type="GO" id="GO:0032993">
    <property type="term" value="C:protein-DNA complex"/>
    <property type="evidence" value="ECO:0007669"/>
    <property type="project" value="TreeGrafter"/>
</dbReference>
<dbReference type="AlphaFoldDB" id="A0AAU7MEE1"/>
<protein>
    <submittedName>
        <fullName evidence="6">LysR family transcriptional regulator</fullName>
    </submittedName>
</protein>
<evidence type="ECO:0000313" key="6">
    <source>
        <dbReference type="EMBL" id="XBP95668.1"/>
    </source>
</evidence>
<dbReference type="InterPro" id="IPR036388">
    <property type="entry name" value="WH-like_DNA-bd_sf"/>
</dbReference>
<gene>
    <name evidence="7" type="ORF">ABUL08_09855</name>
    <name evidence="6" type="ORF">VK199_09805</name>
</gene>
<organism evidence="6">
    <name type="scientific">Micromonospora sp. CCTCC AA 2012012</name>
    <dbReference type="NCBI Taxonomy" id="3111921"/>
    <lineage>
        <taxon>Bacteria</taxon>
        <taxon>Bacillati</taxon>
        <taxon>Actinomycetota</taxon>
        <taxon>Actinomycetes</taxon>
        <taxon>Micromonosporales</taxon>
        <taxon>Micromonosporaceae</taxon>
        <taxon>Micromonospora</taxon>
    </lineage>
</organism>
<dbReference type="GO" id="GO:0003677">
    <property type="term" value="F:DNA binding"/>
    <property type="evidence" value="ECO:0007669"/>
    <property type="project" value="UniProtKB-KW"/>
</dbReference>
<sequence length="320" mass="35191">MSVESRQLAVFLAVVEAGGFSRAAERLGMTQPAVSGQIQRLERQLRVRLFDRTGRRVTLTDDGHRLLPMAVRAVSAVTEVEQSMGRPNRTLLRLSAEAPSLARILTRLRETHPEFKYDITIDLSESSVLEVRYGNRHCAQVYDFDAAPLDLTGLACTVLLREPVWVVLPRTHRLAAAPVVSLRDLAGDPWLLRPPGTRLRQLVVMACRAAGFEPYAPYSATDSYAIEVLVAGEGCVTLGSPINSPSTLMVQRPLVEPVMRTILLVSRPGSVPQEISTTICRQMIRSYWKAAAANNPEYHATHVRSRRQGVGGAAVSTTTD</sequence>
<evidence type="ECO:0000256" key="4">
    <source>
        <dbReference type="ARBA" id="ARBA00023163"/>
    </source>
</evidence>
<dbReference type="SUPFAM" id="SSF46785">
    <property type="entry name" value="Winged helix' DNA-binding domain"/>
    <property type="match status" value="1"/>
</dbReference>
<evidence type="ECO:0000256" key="2">
    <source>
        <dbReference type="ARBA" id="ARBA00023015"/>
    </source>
</evidence>
<dbReference type="InterPro" id="IPR005119">
    <property type="entry name" value="LysR_subst-bd"/>
</dbReference>
<evidence type="ECO:0000313" key="7">
    <source>
        <dbReference type="EMBL" id="XCH76372.1"/>
    </source>
</evidence>
<evidence type="ECO:0000259" key="5">
    <source>
        <dbReference type="PROSITE" id="PS50931"/>
    </source>
</evidence>
<name>A0AAU7MEE1_9ACTN</name>
<reference evidence="6" key="1">
    <citation type="submission" date="2024-01" db="EMBL/GenBank/DDBJ databases">
        <title>The genome sequence of Micromonospora mangrovi CCTCC AA 2012012.</title>
        <authorList>
            <person name="Gao J."/>
        </authorList>
    </citation>
    <scope>NUCLEOTIDE SEQUENCE</scope>
    <source>
        <strain evidence="6">CCTCC AA 2012012</strain>
    </source>
</reference>
<dbReference type="Pfam" id="PF03466">
    <property type="entry name" value="LysR_substrate"/>
    <property type="match status" value="1"/>
</dbReference>
<dbReference type="Gene3D" id="1.10.10.10">
    <property type="entry name" value="Winged helix-like DNA-binding domain superfamily/Winged helix DNA-binding domain"/>
    <property type="match status" value="1"/>
</dbReference>
<dbReference type="InterPro" id="IPR036390">
    <property type="entry name" value="WH_DNA-bd_sf"/>
</dbReference>
<feature type="domain" description="HTH lysR-type" evidence="5">
    <location>
        <begin position="3"/>
        <end position="60"/>
    </location>
</feature>
<evidence type="ECO:0000256" key="3">
    <source>
        <dbReference type="ARBA" id="ARBA00023125"/>
    </source>
</evidence>
<dbReference type="PANTHER" id="PTHR30346">
    <property type="entry name" value="TRANSCRIPTIONAL DUAL REGULATOR HCAR-RELATED"/>
    <property type="match status" value="1"/>
</dbReference>
<keyword evidence="4" id="KW-0804">Transcription</keyword>
<dbReference type="EMBL" id="CP159342">
    <property type="protein sequence ID" value="XCH76372.1"/>
    <property type="molecule type" value="Genomic_DNA"/>
</dbReference>
<reference evidence="7" key="2">
    <citation type="submission" date="2024-06" db="EMBL/GenBank/DDBJ databases">
        <title>Micromonospora mangrovi CCTCC AA 2012012 genome sequences.</title>
        <authorList>
            <person name="Gao J."/>
        </authorList>
    </citation>
    <scope>NUCLEOTIDE SEQUENCE</scope>
    <source>
        <strain evidence="7">CCTCC AA 2012012</strain>
    </source>
</reference>
<dbReference type="EMBL" id="CP157762">
    <property type="protein sequence ID" value="XBP95668.1"/>
    <property type="molecule type" value="Genomic_DNA"/>
</dbReference>
<dbReference type="RefSeq" id="WP_350936696.1">
    <property type="nucleotide sequence ID" value="NZ_CP157762.1"/>
</dbReference>
<dbReference type="Gene3D" id="3.40.190.10">
    <property type="entry name" value="Periplasmic binding protein-like II"/>
    <property type="match status" value="2"/>
</dbReference>
<keyword evidence="3" id="KW-0238">DNA-binding</keyword>
<keyword evidence="2" id="KW-0805">Transcription regulation</keyword>
<proteinExistence type="inferred from homology"/>
<dbReference type="FunFam" id="1.10.10.10:FF:000001">
    <property type="entry name" value="LysR family transcriptional regulator"/>
    <property type="match status" value="1"/>
</dbReference>
<evidence type="ECO:0000256" key="1">
    <source>
        <dbReference type="ARBA" id="ARBA00009437"/>
    </source>
</evidence>
<dbReference type="PROSITE" id="PS50931">
    <property type="entry name" value="HTH_LYSR"/>
    <property type="match status" value="1"/>
</dbReference>
<dbReference type="PRINTS" id="PR00039">
    <property type="entry name" value="HTHLYSR"/>
</dbReference>
<comment type="similarity">
    <text evidence="1">Belongs to the LysR transcriptional regulatory family.</text>
</comment>
<dbReference type="Pfam" id="PF00126">
    <property type="entry name" value="HTH_1"/>
    <property type="match status" value="1"/>
</dbReference>
<dbReference type="SUPFAM" id="SSF53850">
    <property type="entry name" value="Periplasmic binding protein-like II"/>
    <property type="match status" value="1"/>
</dbReference>
<accession>A0AAU7MEE1</accession>
<dbReference type="GO" id="GO:0003700">
    <property type="term" value="F:DNA-binding transcription factor activity"/>
    <property type="evidence" value="ECO:0007669"/>
    <property type="project" value="InterPro"/>
</dbReference>